<dbReference type="PATRIC" id="fig|224911.44.peg.4316"/>
<reference evidence="2" key="1">
    <citation type="journal article" date="2002" name="DNA Res.">
        <title>Complete genomic sequence of nitrogen-fixing symbiotic bacterium Bradyrhizobium japonicum USDA110.</title>
        <authorList>
            <person name="Kaneko T."/>
            <person name="Nakamura Y."/>
            <person name="Sato S."/>
            <person name="Minamisawa K."/>
            <person name="Uchiumi T."/>
            <person name="Sasamoto S."/>
            <person name="Watanabe A."/>
            <person name="Idesawa K."/>
            <person name="Iriguchi M."/>
            <person name="Kawashima K."/>
            <person name="Kohara M."/>
            <person name="Matsumoto M."/>
            <person name="Shimpo S."/>
            <person name="Tsuruoka H."/>
            <person name="Wada T."/>
            <person name="Yamada M."/>
            <person name="Tabata S."/>
        </authorList>
    </citation>
    <scope>NUCLEOTIDE SEQUENCE [LARGE SCALE GENOMIC DNA]</scope>
    <source>
        <strain evidence="2">JCM 10833 / BCRC 13528 / IAM 13628 / NBRC 14792 / USDA 110</strain>
    </source>
</reference>
<dbReference type="EMBL" id="BA000040">
    <property type="protein sequence ID" value="BAC49794.1"/>
    <property type="molecule type" value="Genomic_DNA"/>
</dbReference>
<keyword evidence="2" id="KW-1185">Reference proteome</keyword>
<gene>
    <name evidence="1" type="ordered locus">bsr4529</name>
</gene>
<dbReference type="EnsemblBacteria" id="BAC49794">
    <property type="protein sequence ID" value="BAC49794"/>
    <property type="gene ID" value="BAC49794"/>
</dbReference>
<sequence length="73" mass="8332">MSHPLMVSDPNVRKQLQLAGLRFMCSRARWLESEAKILGVNLKNGNLSSREVDARLEEMGALELVYPELMRCE</sequence>
<accession>Q89LL5</accession>
<dbReference type="AlphaFoldDB" id="Q89LL5"/>
<dbReference type="HOGENOM" id="CLU_2697295_0_0_5"/>
<organism evidence="1 2">
    <name type="scientific">Bradyrhizobium diazoefficiens (strain JCM 10833 / BCRC 13528 / IAM 13628 / NBRC 14792 / USDA 110)</name>
    <dbReference type="NCBI Taxonomy" id="224911"/>
    <lineage>
        <taxon>Bacteria</taxon>
        <taxon>Pseudomonadati</taxon>
        <taxon>Pseudomonadota</taxon>
        <taxon>Alphaproteobacteria</taxon>
        <taxon>Hyphomicrobiales</taxon>
        <taxon>Nitrobacteraceae</taxon>
        <taxon>Bradyrhizobium</taxon>
    </lineage>
</organism>
<dbReference type="OrthoDB" id="8244521at2"/>
<proteinExistence type="predicted"/>
<name>Q89LL5_BRADU</name>
<evidence type="ECO:0000313" key="1">
    <source>
        <dbReference type="EMBL" id="BAC49794.1"/>
    </source>
</evidence>
<dbReference type="Proteomes" id="UP000002526">
    <property type="component" value="Chromosome"/>
</dbReference>
<evidence type="ECO:0000313" key="2">
    <source>
        <dbReference type="Proteomes" id="UP000002526"/>
    </source>
</evidence>
<dbReference type="RefSeq" id="WP_011087300.1">
    <property type="nucleotide sequence ID" value="NC_004463.1"/>
</dbReference>
<protein>
    <submittedName>
        <fullName evidence="1">Bsr4529 protein</fullName>
    </submittedName>
</protein>
<dbReference type="InParanoid" id="Q89LL5"/>
<dbReference type="STRING" id="224911.AAV28_19870"/>
<dbReference type="eggNOG" id="ENOG5031C31">
    <property type="taxonomic scope" value="Bacteria"/>
</dbReference>
<dbReference type="GeneID" id="46491542"/>
<dbReference type="KEGG" id="bja:bsr4529"/>